<reference evidence="2 3" key="1">
    <citation type="journal article" date="2019" name="Environ. Microbiol.">
        <title>Species interactions and distinct microbial communities in high Arctic permafrost affected cryosols are associated with the CH4 and CO2 gas fluxes.</title>
        <authorList>
            <person name="Altshuler I."/>
            <person name="Hamel J."/>
            <person name="Turney S."/>
            <person name="Magnuson E."/>
            <person name="Levesque R."/>
            <person name="Greer C."/>
            <person name="Whyte L.G."/>
        </authorList>
    </citation>
    <scope>NUCLEOTIDE SEQUENCE [LARGE SCALE GENOMIC DNA]</scope>
    <source>
        <strain evidence="2 3">S5.20</strain>
    </source>
</reference>
<feature type="transmembrane region" description="Helical" evidence="1">
    <location>
        <begin position="54"/>
        <end position="74"/>
    </location>
</feature>
<evidence type="ECO:0000313" key="3">
    <source>
        <dbReference type="Proteomes" id="UP000320095"/>
    </source>
</evidence>
<dbReference type="EMBL" id="RCZG01000012">
    <property type="protein sequence ID" value="TPG31485.1"/>
    <property type="molecule type" value="Genomic_DNA"/>
</dbReference>
<keyword evidence="1" id="KW-0812">Transmembrane</keyword>
<feature type="transmembrane region" description="Helical" evidence="1">
    <location>
        <begin position="80"/>
        <end position="99"/>
    </location>
</feature>
<organism evidence="2 3">
    <name type="scientific">Mycolicibacterium hodleri</name>
    <dbReference type="NCBI Taxonomy" id="49897"/>
    <lineage>
        <taxon>Bacteria</taxon>
        <taxon>Bacillati</taxon>
        <taxon>Actinomycetota</taxon>
        <taxon>Actinomycetes</taxon>
        <taxon>Mycobacteriales</taxon>
        <taxon>Mycobacteriaceae</taxon>
        <taxon>Mycolicibacterium</taxon>
    </lineage>
</organism>
<name>A0A502E187_9MYCO</name>
<comment type="caution">
    <text evidence="2">The sequence shown here is derived from an EMBL/GenBank/DDBJ whole genome shotgun (WGS) entry which is preliminary data.</text>
</comment>
<evidence type="ECO:0000256" key="1">
    <source>
        <dbReference type="SAM" id="Phobius"/>
    </source>
</evidence>
<feature type="transmembrane region" description="Helical" evidence="1">
    <location>
        <begin position="28"/>
        <end position="47"/>
    </location>
</feature>
<keyword evidence="3" id="KW-1185">Reference proteome</keyword>
<protein>
    <submittedName>
        <fullName evidence="2">Uncharacterized protein</fullName>
    </submittedName>
</protein>
<keyword evidence="1" id="KW-0472">Membrane</keyword>
<dbReference type="AlphaFoldDB" id="A0A502E187"/>
<proteinExistence type="predicted"/>
<evidence type="ECO:0000313" key="2">
    <source>
        <dbReference type="EMBL" id="TPG31485.1"/>
    </source>
</evidence>
<dbReference type="Proteomes" id="UP000320095">
    <property type="component" value="Unassembled WGS sequence"/>
</dbReference>
<accession>A0A502E187</accession>
<keyword evidence="1" id="KW-1133">Transmembrane helix</keyword>
<gene>
    <name evidence="2" type="ORF">EAH80_23670</name>
</gene>
<sequence>MIAAVLITAFGLLLATQRTPGTPLFVQLAGVLLVGVGLAQGFLAGWARKGKRRFANAGVGLAMASIVLLALLLLFGASVLGIAIVGLIMILLITGSALIRRASTQRWFDSQAIA</sequence>